<dbReference type="NCBIfam" id="NF041281">
    <property type="entry name" value="TraA_gammapb"/>
    <property type="match status" value="1"/>
</dbReference>
<name>A0A5N5XWC5_ACIBA</name>
<dbReference type="RefSeq" id="WP_000485105.1">
    <property type="nucleotide sequence ID" value="NZ_CAXNZP010000051.1"/>
</dbReference>
<dbReference type="AlphaFoldDB" id="A0A5N5XWC5"/>
<dbReference type="EMBL" id="WIOC01000061">
    <property type="protein sequence ID" value="MQR51722.1"/>
    <property type="molecule type" value="Genomic_DNA"/>
</dbReference>
<protein>
    <submittedName>
        <fullName evidence="1">Conjugal transfer protein TraB</fullName>
    </submittedName>
</protein>
<reference evidence="1 2" key="1">
    <citation type="submission" date="2019-10" db="EMBL/GenBank/DDBJ databases">
        <title>Genetic environment of the oxa23 gene and comparative analysis of carbapenem resistant Acinetobacter baumannii isolates belonging to global clone 1, lineage 2 recovered in a burns hospital outbreak in 2012-2013.</title>
        <authorList>
            <person name="Douraghi M."/>
            <person name="Aris P."/>
            <person name="Kenyon J."/>
            <person name="Hamidian M."/>
        </authorList>
    </citation>
    <scope>NUCLEOTIDE SEQUENCE [LARGE SCALE GENOMIC DNA]</scope>
    <source>
        <strain evidence="1 2">ABS103</strain>
    </source>
</reference>
<accession>A0A5N5XWC5</accession>
<evidence type="ECO:0000313" key="2">
    <source>
        <dbReference type="Proteomes" id="UP000461234"/>
    </source>
</evidence>
<dbReference type="Proteomes" id="UP000461234">
    <property type="component" value="Unassembled WGS sequence"/>
</dbReference>
<evidence type="ECO:0000313" key="1">
    <source>
        <dbReference type="EMBL" id="MQR51722.1"/>
    </source>
</evidence>
<dbReference type="InterPro" id="IPR059173">
    <property type="entry name" value="TraA_dom"/>
</dbReference>
<proteinExistence type="predicted"/>
<gene>
    <name evidence="1" type="ORF">F2P40_20845</name>
</gene>
<organism evidence="1 2">
    <name type="scientific">Acinetobacter baumannii</name>
    <dbReference type="NCBI Taxonomy" id="470"/>
    <lineage>
        <taxon>Bacteria</taxon>
        <taxon>Pseudomonadati</taxon>
        <taxon>Pseudomonadota</taxon>
        <taxon>Gammaproteobacteria</taxon>
        <taxon>Moraxellales</taxon>
        <taxon>Moraxellaceae</taxon>
        <taxon>Acinetobacter</taxon>
        <taxon>Acinetobacter calcoaceticus/baumannii complex</taxon>
    </lineage>
</organism>
<sequence>MFQESLIMNNMNLKEQKRLIIVGVLAAILLSLVFQSAAYAGTTGTEFKGLYDFIYGAATGYLGRGICIFAGVVGIATGAGMGRVMPAILGVILAVFGTLGPQIVNSLFKSAII</sequence>
<comment type="caution">
    <text evidence="1">The sequence shown here is derived from an EMBL/GenBank/DDBJ whole genome shotgun (WGS) entry which is preliminary data.</text>
</comment>